<dbReference type="AlphaFoldDB" id="A0A4R0KTS2"/>
<dbReference type="InterPro" id="IPR016181">
    <property type="entry name" value="Acyl_CoA_acyltransferase"/>
</dbReference>
<reference evidence="2 3" key="1">
    <citation type="submission" date="2019-02" db="EMBL/GenBank/DDBJ databases">
        <title>Kribbella capetownensis sp. nov. and Kribbella speibonae sp. nov., isolated from soil.</title>
        <authorList>
            <person name="Curtis S.M."/>
            <person name="Norton I."/>
            <person name="Everest G.J."/>
            <person name="Meyers P.R."/>
        </authorList>
    </citation>
    <scope>NUCLEOTIDE SEQUENCE [LARGE SCALE GENOMIC DNA]</scope>
    <source>
        <strain evidence="2 3">NRRL B-24813</strain>
    </source>
</reference>
<dbReference type="GO" id="GO:1990189">
    <property type="term" value="F:protein N-terminal-serine acetyltransferase activity"/>
    <property type="evidence" value="ECO:0007669"/>
    <property type="project" value="TreeGrafter"/>
</dbReference>
<dbReference type="PANTHER" id="PTHR43441:SF10">
    <property type="entry name" value="ACETYLTRANSFERASE"/>
    <property type="match status" value="1"/>
</dbReference>
<evidence type="ECO:0000313" key="3">
    <source>
        <dbReference type="Proteomes" id="UP000291144"/>
    </source>
</evidence>
<dbReference type="GO" id="GO:0005737">
    <property type="term" value="C:cytoplasm"/>
    <property type="evidence" value="ECO:0007669"/>
    <property type="project" value="TreeGrafter"/>
</dbReference>
<dbReference type="PROSITE" id="PS51186">
    <property type="entry name" value="GNAT"/>
    <property type="match status" value="2"/>
</dbReference>
<dbReference type="GO" id="GO:0008999">
    <property type="term" value="F:protein-N-terminal-alanine acetyltransferase activity"/>
    <property type="evidence" value="ECO:0007669"/>
    <property type="project" value="TreeGrafter"/>
</dbReference>
<dbReference type="EMBL" id="SJKB01000002">
    <property type="protein sequence ID" value="TCC64383.1"/>
    <property type="molecule type" value="Genomic_DNA"/>
</dbReference>
<dbReference type="InterPro" id="IPR051908">
    <property type="entry name" value="Ribosomal_N-acetyltransferase"/>
</dbReference>
<keyword evidence="2" id="KW-0808">Transferase</keyword>
<dbReference type="Gene3D" id="3.40.630.30">
    <property type="match status" value="2"/>
</dbReference>
<gene>
    <name evidence="2" type="ORF">E0H73_08230</name>
</gene>
<dbReference type="OrthoDB" id="9795188at2"/>
<dbReference type="PANTHER" id="PTHR43441">
    <property type="entry name" value="RIBOSOMAL-PROTEIN-SERINE ACETYLTRANSFERASE"/>
    <property type="match status" value="1"/>
</dbReference>
<feature type="domain" description="N-acetyltransferase" evidence="1">
    <location>
        <begin position="197"/>
        <end position="367"/>
    </location>
</feature>
<dbReference type="Proteomes" id="UP000291144">
    <property type="component" value="Unassembled WGS sequence"/>
</dbReference>
<dbReference type="InterPro" id="IPR000182">
    <property type="entry name" value="GNAT_dom"/>
</dbReference>
<protein>
    <submittedName>
        <fullName evidence="2">N-acetyltransferase</fullName>
    </submittedName>
</protein>
<comment type="caution">
    <text evidence="2">The sequence shown here is derived from an EMBL/GenBank/DDBJ whole genome shotgun (WGS) entry which is preliminary data.</text>
</comment>
<dbReference type="SUPFAM" id="SSF55729">
    <property type="entry name" value="Acyl-CoA N-acyltransferases (Nat)"/>
    <property type="match status" value="2"/>
</dbReference>
<keyword evidence="3" id="KW-1185">Reference proteome</keyword>
<name>A0A4R0KTS2_9ACTN</name>
<evidence type="ECO:0000259" key="1">
    <source>
        <dbReference type="PROSITE" id="PS51186"/>
    </source>
</evidence>
<sequence>MRFPEDVPVLTDGVVTLRAHTADDIDSVYQMCQDPVMQRWTTIPVPYLREHAVNFLTELIPDGWRDGTMRAWAIEYDGGYAGTIDLRDGEGGVGEVGFGVTPEVRGAGVMTRALKLTVRHAFDVLNWERVIWRAFTGNWASRRVAWKAGFQGVVVVPGGGRARGVRQDEWIASVGRNDALEPHGIWWDVAVLEGNGLRLRPFRSTDAERIVEACSDERTQHWLADMPSPYTLGDAHGFMRTRQDNLASGNGVSWAIAGQETDELLGCVSIFGMSTRMDKTVGEIGYWMHPEARGRKVMSTAVGLLIDHAFKPVAEGGLGRRRLVLLAAEGNSASAHVAEVNGFTQFGRMRQAAARRDGSYVDHLGFDLLASERLPG</sequence>
<evidence type="ECO:0000313" key="2">
    <source>
        <dbReference type="EMBL" id="TCC64383.1"/>
    </source>
</evidence>
<dbReference type="RefSeq" id="WP_131352888.1">
    <property type="nucleotide sequence ID" value="NZ_SJKB01000002.1"/>
</dbReference>
<feature type="domain" description="N-acetyltransferase" evidence="1">
    <location>
        <begin position="15"/>
        <end position="172"/>
    </location>
</feature>
<organism evidence="2 3">
    <name type="scientific">Kribbella pittospori</name>
    <dbReference type="NCBI Taxonomy" id="722689"/>
    <lineage>
        <taxon>Bacteria</taxon>
        <taxon>Bacillati</taxon>
        <taxon>Actinomycetota</taxon>
        <taxon>Actinomycetes</taxon>
        <taxon>Propionibacteriales</taxon>
        <taxon>Kribbellaceae</taxon>
        <taxon>Kribbella</taxon>
    </lineage>
</organism>
<dbReference type="Pfam" id="PF13302">
    <property type="entry name" value="Acetyltransf_3"/>
    <property type="match status" value="2"/>
</dbReference>
<proteinExistence type="predicted"/>
<accession>A0A4R0KTS2</accession>